<proteinExistence type="predicted"/>
<dbReference type="EMBL" id="JAVDPW010000004">
    <property type="protein sequence ID" value="MDR6290035.1"/>
    <property type="molecule type" value="Genomic_DNA"/>
</dbReference>
<reference evidence="1 2" key="1">
    <citation type="submission" date="2023-07" db="EMBL/GenBank/DDBJ databases">
        <title>Sorghum-associated microbial communities from plants grown in Nebraska, USA.</title>
        <authorList>
            <person name="Schachtman D."/>
        </authorList>
    </citation>
    <scope>NUCLEOTIDE SEQUENCE [LARGE SCALE GENOMIC DNA]</scope>
    <source>
        <strain evidence="1 2">584</strain>
    </source>
</reference>
<keyword evidence="2" id="KW-1185">Reference proteome</keyword>
<name>A0ABU1JN43_9PROT</name>
<dbReference type="RefSeq" id="WP_309794446.1">
    <property type="nucleotide sequence ID" value="NZ_JAVDPW010000004.1"/>
</dbReference>
<gene>
    <name evidence="1" type="ORF">E9232_002556</name>
</gene>
<sequence length="75" mass="8498">MTANRRSSPGPATRRRPFATATSLVMRHVIASFAFGATAMHPELFYRVYGRPEHDDFVDDAPGNWRAESHFDESM</sequence>
<accession>A0ABU1JN43</accession>
<dbReference type="Proteomes" id="UP001262410">
    <property type="component" value="Unassembled WGS sequence"/>
</dbReference>
<organism evidence="1 2">
    <name type="scientific">Inquilinus ginsengisoli</name>
    <dbReference type="NCBI Taxonomy" id="363840"/>
    <lineage>
        <taxon>Bacteria</taxon>
        <taxon>Pseudomonadati</taxon>
        <taxon>Pseudomonadota</taxon>
        <taxon>Alphaproteobacteria</taxon>
        <taxon>Rhodospirillales</taxon>
        <taxon>Rhodospirillaceae</taxon>
        <taxon>Inquilinus</taxon>
    </lineage>
</organism>
<evidence type="ECO:0000313" key="1">
    <source>
        <dbReference type="EMBL" id="MDR6290035.1"/>
    </source>
</evidence>
<comment type="caution">
    <text evidence="1">The sequence shown here is derived from an EMBL/GenBank/DDBJ whole genome shotgun (WGS) entry which is preliminary data.</text>
</comment>
<protein>
    <submittedName>
        <fullName evidence="1">Uncharacterized protein</fullName>
    </submittedName>
</protein>
<evidence type="ECO:0000313" key="2">
    <source>
        <dbReference type="Proteomes" id="UP001262410"/>
    </source>
</evidence>